<comment type="caution">
    <text evidence="5">The sequence shown here is derived from an EMBL/GenBank/DDBJ whole genome shotgun (WGS) entry which is preliminary data.</text>
</comment>
<dbReference type="Pfam" id="PF00668">
    <property type="entry name" value="Condensation"/>
    <property type="match status" value="1"/>
</dbReference>
<evidence type="ECO:0000313" key="5">
    <source>
        <dbReference type="EMBL" id="CAF4043990.1"/>
    </source>
</evidence>
<evidence type="ECO:0000259" key="4">
    <source>
        <dbReference type="Pfam" id="PF00668"/>
    </source>
</evidence>
<protein>
    <submittedName>
        <fullName evidence="5">Uncharacterized protein</fullName>
    </submittedName>
</protein>
<evidence type="ECO:0000259" key="3">
    <source>
        <dbReference type="Pfam" id="PF00501"/>
    </source>
</evidence>
<gene>
    <name evidence="5" type="ORF">KXQ929_LOCUS31099</name>
</gene>
<feature type="domain" description="Condensation" evidence="4">
    <location>
        <begin position="5"/>
        <end position="457"/>
    </location>
</feature>
<dbReference type="Gene3D" id="3.30.559.10">
    <property type="entry name" value="Chloramphenicol acetyltransferase-like domain"/>
    <property type="match status" value="1"/>
</dbReference>
<dbReference type="GO" id="GO:0031177">
    <property type="term" value="F:phosphopantetheine binding"/>
    <property type="evidence" value="ECO:0007669"/>
    <property type="project" value="TreeGrafter"/>
</dbReference>
<dbReference type="PANTHER" id="PTHR45527:SF1">
    <property type="entry name" value="FATTY ACID SYNTHASE"/>
    <property type="match status" value="1"/>
</dbReference>
<evidence type="ECO:0000313" key="6">
    <source>
        <dbReference type="Proteomes" id="UP000663868"/>
    </source>
</evidence>
<dbReference type="GO" id="GO:0009366">
    <property type="term" value="C:enterobactin synthetase complex"/>
    <property type="evidence" value="ECO:0007669"/>
    <property type="project" value="TreeGrafter"/>
</dbReference>
<dbReference type="PANTHER" id="PTHR45527">
    <property type="entry name" value="NONRIBOSOMAL PEPTIDE SYNTHETASE"/>
    <property type="match status" value="1"/>
</dbReference>
<dbReference type="GO" id="GO:0009239">
    <property type="term" value="P:enterobactin biosynthetic process"/>
    <property type="evidence" value="ECO:0007669"/>
    <property type="project" value="TreeGrafter"/>
</dbReference>
<reference evidence="5" key="1">
    <citation type="submission" date="2021-02" db="EMBL/GenBank/DDBJ databases">
        <authorList>
            <person name="Nowell W R."/>
        </authorList>
    </citation>
    <scope>NUCLEOTIDE SEQUENCE</scope>
</reference>
<dbReference type="SUPFAM" id="SSF56801">
    <property type="entry name" value="Acetyl-CoA synthetase-like"/>
    <property type="match status" value="1"/>
</dbReference>
<dbReference type="Pfam" id="PF00501">
    <property type="entry name" value="AMP-binding"/>
    <property type="match status" value="1"/>
</dbReference>
<dbReference type="GO" id="GO:0047527">
    <property type="term" value="F:2,3-dihydroxybenzoate-serine ligase activity"/>
    <property type="evidence" value="ECO:0007669"/>
    <property type="project" value="TreeGrafter"/>
</dbReference>
<keyword evidence="2" id="KW-0597">Phosphoprotein</keyword>
<keyword evidence="1" id="KW-0596">Phosphopantetheine</keyword>
<dbReference type="InterPro" id="IPR023213">
    <property type="entry name" value="CAT-like_dom_sf"/>
</dbReference>
<dbReference type="EMBL" id="CAJOBB010003501">
    <property type="protein sequence ID" value="CAF4043990.1"/>
    <property type="molecule type" value="Genomic_DNA"/>
</dbReference>
<name>A0A819RFM8_9BILA</name>
<dbReference type="InterPro" id="IPR042099">
    <property type="entry name" value="ANL_N_sf"/>
</dbReference>
<proteinExistence type="predicted"/>
<dbReference type="Gene3D" id="3.40.50.12780">
    <property type="entry name" value="N-terminal domain of ligase-like"/>
    <property type="match status" value="1"/>
</dbReference>
<accession>A0A819RFM8</accession>
<dbReference type="AlphaFoldDB" id="A0A819RFM8"/>
<dbReference type="Proteomes" id="UP000663868">
    <property type="component" value="Unassembled WGS sequence"/>
</dbReference>
<dbReference type="GO" id="GO:0043041">
    <property type="term" value="P:amino acid activation for nonribosomal peptide biosynthetic process"/>
    <property type="evidence" value="ECO:0007669"/>
    <property type="project" value="TreeGrafter"/>
</dbReference>
<dbReference type="GO" id="GO:0005829">
    <property type="term" value="C:cytosol"/>
    <property type="evidence" value="ECO:0007669"/>
    <property type="project" value="TreeGrafter"/>
</dbReference>
<dbReference type="Gene3D" id="3.30.300.30">
    <property type="match status" value="1"/>
</dbReference>
<dbReference type="InterPro" id="IPR001242">
    <property type="entry name" value="Condensation_dom"/>
</dbReference>
<evidence type="ECO:0000256" key="1">
    <source>
        <dbReference type="ARBA" id="ARBA00022450"/>
    </source>
</evidence>
<dbReference type="InterPro" id="IPR020845">
    <property type="entry name" value="AMP-binding_CS"/>
</dbReference>
<dbReference type="InterPro" id="IPR000873">
    <property type="entry name" value="AMP-dep_synth/lig_dom"/>
</dbReference>
<evidence type="ECO:0000256" key="2">
    <source>
        <dbReference type="ARBA" id="ARBA00022553"/>
    </source>
</evidence>
<sequence>MILAPASFAQARIWLDERIRFDPEKPQIAIYNMPFIYRLQPNHTLSITQLRHALHLTVNKHPSLHTSLHFDIEKNTLMQRVITHEDKNNINMFSIIETTYETEEQLNELLHGEKRNPHLFNLTQGLVFRCHIIYHKQISSNDLLSNKDLLVLNFHHALFDFRSMDVFLHDLNQAYTTGQLLYDDDTNLRYLDYAVIEHQMPMSGASMFWLDVLHDCKLDQPLPLPFDRYRLSNEHRTGRGTSILFDLGEDLSHEFVTHASSNNISLEHLALATYYVFLFKLTNGEKDLCIGINTLGRYRDELNSIIGMFVNAIPLRCQLDPHLSFFTVIKHIQDNMINCMKYLYFPLQRILNQHPNMSNPVFLDTSFEFLSSMPKDEKNEIMIGDSRFSLLPYSIKISEDEIMSKFDFILNFQHDLNLNEISCTIDASLDLFNPGTVCLITQRLQTMLHQQFTFFDSQINKPIYELSIILSNELYLMQSLNNTQISFSSPSICIHHEFVYQVMRHPQKLAVELDEQSLTYCELLYYVQLLSVTLLNEYHVLPGEVICQCVERSLSMVIGIMGIEMAGGVYCPLSPRDPQHRLHALIEQTGSRLLLVHRFTTNKVNDNIISVNIDLVCNDTYMKSDNDVDQLSSINVTSDNIAYITFTSGSTGVPKATQTRHKNLISFIHSLQYIDYINEKDTVVQVFAAAFDAHIQEIVGALLSSATVIMLRSYGNMDFLYFANTLENKQITYMASVPSFLYSFCDFIEKNFNGNPLVTLRSLAIGGEVVSHKLVYHVKHYVQKTCYMWDVYGPAETTMLSTVYLIDSMSGRLDVPIGSLLANYQCKVFDVHLQPAPIEGEGELCVGGAGVFAGYLGCDSLTAKALVEIDGQLFYRTGDLVTIDNNGLLHYQGRKDHQIKLHGQRIELGEIERSLLNITSISACVVMKW</sequence>
<feature type="non-terminal residue" evidence="5">
    <location>
        <position position="1"/>
    </location>
</feature>
<dbReference type="PROSITE" id="PS00455">
    <property type="entry name" value="AMP_BINDING"/>
    <property type="match status" value="1"/>
</dbReference>
<dbReference type="SUPFAM" id="SSF52777">
    <property type="entry name" value="CoA-dependent acyltransferases"/>
    <property type="match status" value="2"/>
</dbReference>
<feature type="domain" description="AMP-dependent synthetase/ligase" evidence="3">
    <location>
        <begin position="501"/>
        <end position="856"/>
    </location>
</feature>
<dbReference type="Gene3D" id="3.30.559.30">
    <property type="entry name" value="Nonribosomal peptide synthetase, condensation domain"/>
    <property type="match status" value="1"/>
</dbReference>
<dbReference type="InterPro" id="IPR045851">
    <property type="entry name" value="AMP-bd_C_sf"/>
</dbReference>
<organism evidence="5 6">
    <name type="scientific">Adineta steineri</name>
    <dbReference type="NCBI Taxonomy" id="433720"/>
    <lineage>
        <taxon>Eukaryota</taxon>
        <taxon>Metazoa</taxon>
        <taxon>Spiralia</taxon>
        <taxon>Gnathifera</taxon>
        <taxon>Rotifera</taxon>
        <taxon>Eurotatoria</taxon>
        <taxon>Bdelloidea</taxon>
        <taxon>Adinetida</taxon>
        <taxon>Adinetidae</taxon>
        <taxon>Adineta</taxon>
    </lineage>
</organism>